<evidence type="ECO:0000256" key="5">
    <source>
        <dbReference type="ARBA" id="ARBA00023136"/>
    </source>
</evidence>
<comment type="subcellular location">
    <subcellularLocation>
        <location evidence="1">Cell membrane</location>
        <topology evidence="1">Multi-pass membrane protein</topology>
    </subcellularLocation>
</comment>
<dbReference type="InterPro" id="IPR051311">
    <property type="entry name" value="DedA_domain"/>
</dbReference>
<accession>A0A1F4UJU6</accession>
<evidence type="ECO:0000259" key="7">
    <source>
        <dbReference type="Pfam" id="PF09335"/>
    </source>
</evidence>
<organism evidence="8 9">
    <name type="scientific">candidate division WS6 bacterium RIFOXYB1_FULL_33_14</name>
    <dbReference type="NCBI Taxonomy" id="1817896"/>
    <lineage>
        <taxon>Bacteria</taxon>
        <taxon>Candidatus Dojkabacteria</taxon>
    </lineage>
</organism>
<evidence type="ECO:0000256" key="4">
    <source>
        <dbReference type="ARBA" id="ARBA00022989"/>
    </source>
</evidence>
<sequence>MIELFIDWLVNVITVLGYPGVFISVFIESFFAPIPSEIILPFSGFVASGGSMNIYLVITVATIAAYLGSLPFYMIGRWGEKFFRNFLEKYGKYLFIQESDVDWAFNLFEKYGNGVVFLGRLIPIVRTLISFPAGIAKMPFVRFSVYTLMGSLIWNTLLTYTGFVLGDHWESVGVWVSKYENVIIFLVVIFILLYIGRGVFKRVRKGK</sequence>
<feature type="transmembrane region" description="Helical" evidence="6">
    <location>
        <begin position="12"/>
        <end position="34"/>
    </location>
</feature>
<evidence type="ECO:0000256" key="1">
    <source>
        <dbReference type="ARBA" id="ARBA00004651"/>
    </source>
</evidence>
<proteinExistence type="predicted"/>
<feature type="transmembrane region" description="Helical" evidence="6">
    <location>
        <begin position="54"/>
        <end position="75"/>
    </location>
</feature>
<keyword evidence="2" id="KW-1003">Cell membrane</keyword>
<evidence type="ECO:0000256" key="3">
    <source>
        <dbReference type="ARBA" id="ARBA00022692"/>
    </source>
</evidence>
<evidence type="ECO:0000256" key="6">
    <source>
        <dbReference type="SAM" id="Phobius"/>
    </source>
</evidence>
<evidence type="ECO:0000313" key="8">
    <source>
        <dbReference type="EMBL" id="OGC45080.1"/>
    </source>
</evidence>
<protein>
    <recommendedName>
        <fullName evidence="7">VTT domain-containing protein</fullName>
    </recommendedName>
</protein>
<name>A0A1F4UJU6_9BACT</name>
<dbReference type="PANTHER" id="PTHR42709">
    <property type="entry name" value="ALKALINE PHOSPHATASE LIKE PROTEIN"/>
    <property type="match status" value="1"/>
</dbReference>
<dbReference type="InterPro" id="IPR032816">
    <property type="entry name" value="VTT_dom"/>
</dbReference>
<feature type="transmembrane region" description="Helical" evidence="6">
    <location>
        <begin position="143"/>
        <end position="163"/>
    </location>
</feature>
<reference evidence="8 9" key="1">
    <citation type="journal article" date="2016" name="Nat. Commun.">
        <title>Thousands of microbial genomes shed light on interconnected biogeochemical processes in an aquifer system.</title>
        <authorList>
            <person name="Anantharaman K."/>
            <person name="Brown C.T."/>
            <person name="Hug L.A."/>
            <person name="Sharon I."/>
            <person name="Castelle C.J."/>
            <person name="Probst A.J."/>
            <person name="Thomas B.C."/>
            <person name="Singh A."/>
            <person name="Wilkins M.J."/>
            <person name="Karaoz U."/>
            <person name="Brodie E.L."/>
            <person name="Williams K.H."/>
            <person name="Hubbard S.S."/>
            <person name="Banfield J.F."/>
        </authorList>
    </citation>
    <scope>NUCLEOTIDE SEQUENCE [LARGE SCALE GENOMIC DNA]</scope>
</reference>
<feature type="transmembrane region" description="Helical" evidence="6">
    <location>
        <begin position="183"/>
        <end position="200"/>
    </location>
</feature>
<evidence type="ECO:0000256" key="2">
    <source>
        <dbReference type="ARBA" id="ARBA00022475"/>
    </source>
</evidence>
<evidence type="ECO:0000313" key="9">
    <source>
        <dbReference type="Proteomes" id="UP000177434"/>
    </source>
</evidence>
<feature type="domain" description="VTT" evidence="7">
    <location>
        <begin position="34"/>
        <end position="162"/>
    </location>
</feature>
<dbReference type="Pfam" id="PF09335">
    <property type="entry name" value="VTT_dom"/>
    <property type="match status" value="1"/>
</dbReference>
<dbReference type="GO" id="GO:0005886">
    <property type="term" value="C:plasma membrane"/>
    <property type="evidence" value="ECO:0007669"/>
    <property type="project" value="UniProtKB-SubCell"/>
</dbReference>
<dbReference type="EMBL" id="MEUN01000030">
    <property type="protein sequence ID" value="OGC45080.1"/>
    <property type="molecule type" value="Genomic_DNA"/>
</dbReference>
<gene>
    <name evidence="8" type="ORF">A2400_00480</name>
</gene>
<keyword evidence="4 6" id="KW-1133">Transmembrane helix</keyword>
<dbReference type="Proteomes" id="UP000177434">
    <property type="component" value="Unassembled WGS sequence"/>
</dbReference>
<dbReference type="PANTHER" id="PTHR42709:SF6">
    <property type="entry name" value="UNDECAPRENYL PHOSPHATE TRANSPORTER A"/>
    <property type="match status" value="1"/>
</dbReference>
<comment type="caution">
    <text evidence="8">The sequence shown here is derived from an EMBL/GenBank/DDBJ whole genome shotgun (WGS) entry which is preliminary data.</text>
</comment>
<dbReference type="AlphaFoldDB" id="A0A1F4UJU6"/>
<keyword evidence="5 6" id="KW-0472">Membrane</keyword>
<keyword evidence="3 6" id="KW-0812">Transmembrane</keyword>